<dbReference type="InterPro" id="IPR018289">
    <property type="entry name" value="MULE_transposase_dom"/>
</dbReference>
<proteinExistence type="predicted"/>
<dbReference type="RefSeq" id="XP_021842028.2">
    <property type="nucleotide sequence ID" value="XM_021986336.2"/>
</dbReference>
<keyword evidence="2" id="KW-0479">Metal-binding</keyword>
<dbReference type="GO" id="GO:0003677">
    <property type="term" value="F:DNA binding"/>
    <property type="evidence" value="ECO:0007669"/>
    <property type="project" value="UniProtKB-KW"/>
</dbReference>
<dbReference type="GO" id="GO:0006313">
    <property type="term" value="P:DNA transposition"/>
    <property type="evidence" value="ECO:0007669"/>
    <property type="project" value="InterPro"/>
</dbReference>
<organism evidence="11 12">
    <name type="scientific">Spinacia oleracea</name>
    <name type="common">Spinach</name>
    <dbReference type="NCBI Taxonomy" id="3562"/>
    <lineage>
        <taxon>Eukaryota</taxon>
        <taxon>Viridiplantae</taxon>
        <taxon>Streptophyta</taxon>
        <taxon>Embryophyta</taxon>
        <taxon>Tracheophyta</taxon>
        <taxon>Spermatophyta</taxon>
        <taxon>Magnoliopsida</taxon>
        <taxon>eudicotyledons</taxon>
        <taxon>Gunneridae</taxon>
        <taxon>Pentapetalae</taxon>
        <taxon>Caryophyllales</taxon>
        <taxon>Chenopodiaceae</taxon>
        <taxon>Chenopodioideae</taxon>
        <taxon>Anserineae</taxon>
        <taxon>Spinacia</taxon>
    </lineage>
</organism>
<dbReference type="InterPro" id="IPR001207">
    <property type="entry name" value="Transposase_mutator"/>
</dbReference>
<evidence type="ECO:0000256" key="6">
    <source>
        <dbReference type="ARBA" id="ARBA00023172"/>
    </source>
</evidence>
<feature type="compositionally biased region" description="Basic residues" evidence="8">
    <location>
        <begin position="545"/>
        <end position="556"/>
    </location>
</feature>
<feature type="compositionally biased region" description="Low complexity" evidence="8">
    <location>
        <begin position="557"/>
        <end position="569"/>
    </location>
</feature>
<sequence>MEYFIKRVRREVKSDVGYYKCYNARGLARNMINGSAADEYKRVWDYVEAIRTYYPGSTAVVKLESIDNLPPLFQRMYICLQPCKEGYRAGCRPILGVDGCHLRGPYPGILLTAVGKDGNNNIFPVAWAVVETENSDTWIWFLELLVKDLGSVADAVTWVHEKGDEAVEGEDDNVAFISDRQKGLLDAFRTVIPNAETRFCCRHIWANFKLKFPGEVYKEFFWKAARSSTKHEFQANMVEIKKLSVDAFNYLTAIPVSNWSRHGFSPRAKSGMMLNNCCESFNNVLKDARTKPILSLMEWIRRYVMMRCCAKRQGLQNFEGTIMPSVVKMIERGQKEIYNMRLIQADLHVFEVQHGGDCFVVNLENKSCGCYRWTLMGIPCWHALACLAQMRLDYEDYVHQAYHVATYAKTYAPKFNAMPGQNQWEVTPYPQPLPPSYKIMPGRPSKRKRRKEPGEGKKGKGSSWVKRPKRQNMCKRCGGLGHYQKSCIRPPMADGVVQNRGGRPRTRPLPAQPAQQHPSQPQSSHPAAPSPQPTNAVPRPQPRPMKQKHVAGKKKATTATTSQAKGKSAYVPKKKKTTSVNAIQGSQPSQKSCISQNNT</sequence>
<dbReference type="Pfam" id="PF04434">
    <property type="entry name" value="SWIM"/>
    <property type="match status" value="1"/>
</dbReference>
<dbReference type="GO" id="GO:0008270">
    <property type="term" value="F:zinc ion binding"/>
    <property type="evidence" value="ECO:0007669"/>
    <property type="project" value="UniProtKB-KW"/>
</dbReference>
<evidence type="ECO:0000256" key="8">
    <source>
        <dbReference type="SAM" id="MobiDB-lite"/>
    </source>
</evidence>
<evidence type="ECO:0000256" key="5">
    <source>
        <dbReference type="ARBA" id="ARBA00023125"/>
    </source>
</evidence>
<accession>A0A9R0I3X1</accession>
<dbReference type="PROSITE" id="PS01007">
    <property type="entry name" value="TRANSPOSASE_MUTATOR"/>
    <property type="match status" value="1"/>
</dbReference>
<protein>
    <recommendedName>
        <fullName evidence="13">SWIM-type domain-containing protein</fullName>
    </recommendedName>
</protein>
<dbReference type="AlphaFoldDB" id="A0A9R0I3X1"/>
<evidence type="ECO:0000256" key="2">
    <source>
        <dbReference type="ARBA" id="ARBA00022723"/>
    </source>
</evidence>
<keyword evidence="6" id="KW-0233">DNA recombination</keyword>
<dbReference type="PROSITE" id="PS50158">
    <property type="entry name" value="ZF_CCHC"/>
    <property type="match status" value="1"/>
</dbReference>
<reference evidence="11" key="1">
    <citation type="journal article" date="2021" name="Nat. Commun.">
        <title>Genomic analyses provide insights into spinach domestication and the genetic basis of agronomic traits.</title>
        <authorList>
            <person name="Cai X."/>
            <person name="Sun X."/>
            <person name="Xu C."/>
            <person name="Sun H."/>
            <person name="Wang X."/>
            <person name="Ge C."/>
            <person name="Zhang Z."/>
            <person name="Wang Q."/>
            <person name="Fei Z."/>
            <person name="Jiao C."/>
            <person name="Wang Q."/>
        </authorList>
    </citation>
    <scope>NUCLEOTIDE SEQUENCE [LARGE SCALE GENOMIC DNA]</scope>
    <source>
        <strain evidence="11">cv. Varoflay</strain>
    </source>
</reference>
<feature type="domain" description="SWIM-type" evidence="10">
    <location>
        <begin position="359"/>
        <end position="391"/>
    </location>
</feature>
<dbReference type="PANTHER" id="PTHR31973:SF187">
    <property type="entry name" value="MUTATOR TRANSPOSASE MUDRA PROTEIN"/>
    <property type="match status" value="1"/>
</dbReference>
<dbReference type="InterPro" id="IPR007527">
    <property type="entry name" value="Znf_SWIM"/>
</dbReference>
<evidence type="ECO:0000259" key="10">
    <source>
        <dbReference type="PROSITE" id="PS50966"/>
    </source>
</evidence>
<dbReference type="PANTHER" id="PTHR31973">
    <property type="entry name" value="POLYPROTEIN, PUTATIVE-RELATED"/>
    <property type="match status" value="1"/>
</dbReference>
<dbReference type="SMART" id="SM00575">
    <property type="entry name" value="ZnF_PMZ"/>
    <property type="match status" value="1"/>
</dbReference>
<dbReference type="GeneID" id="110782210"/>
<evidence type="ECO:0000256" key="1">
    <source>
        <dbReference type="ARBA" id="ARBA00022578"/>
    </source>
</evidence>
<name>A0A9R0I3X1_SPIOL</name>
<evidence type="ECO:0000256" key="7">
    <source>
        <dbReference type="PROSITE-ProRule" id="PRU00047"/>
    </source>
</evidence>
<dbReference type="InterPro" id="IPR001878">
    <property type="entry name" value="Znf_CCHC"/>
</dbReference>
<evidence type="ECO:0000259" key="9">
    <source>
        <dbReference type="PROSITE" id="PS50158"/>
    </source>
</evidence>
<evidence type="ECO:0000256" key="4">
    <source>
        <dbReference type="ARBA" id="ARBA00022833"/>
    </source>
</evidence>
<feature type="compositionally biased region" description="Polar residues" evidence="8">
    <location>
        <begin position="578"/>
        <end position="599"/>
    </location>
</feature>
<evidence type="ECO:0000313" key="11">
    <source>
        <dbReference type="Proteomes" id="UP000813463"/>
    </source>
</evidence>
<dbReference type="Proteomes" id="UP000813463">
    <property type="component" value="Chromosome 2"/>
</dbReference>
<feature type="region of interest" description="Disordered" evidence="8">
    <location>
        <begin position="426"/>
        <end position="470"/>
    </location>
</feature>
<keyword evidence="11" id="KW-1185">Reference proteome</keyword>
<dbReference type="InterPro" id="IPR006564">
    <property type="entry name" value="Znf_PMZ"/>
</dbReference>
<evidence type="ECO:0000313" key="12">
    <source>
        <dbReference type="RefSeq" id="XP_021842028.2"/>
    </source>
</evidence>
<reference evidence="12" key="2">
    <citation type="submission" date="2025-08" db="UniProtKB">
        <authorList>
            <consortium name="RefSeq"/>
        </authorList>
    </citation>
    <scope>IDENTIFICATION</scope>
    <source>
        <tissue evidence="12">Leaf</tissue>
    </source>
</reference>
<evidence type="ECO:0000256" key="3">
    <source>
        <dbReference type="ARBA" id="ARBA00022771"/>
    </source>
</evidence>
<dbReference type="KEGG" id="soe:110782210"/>
<keyword evidence="4" id="KW-0862">Zinc</keyword>
<keyword evidence="1" id="KW-0815">Transposition</keyword>
<evidence type="ECO:0008006" key="13">
    <source>
        <dbReference type="Google" id="ProtNLM"/>
    </source>
</evidence>
<keyword evidence="3 7" id="KW-0863">Zinc-finger</keyword>
<feature type="compositionally biased region" description="Low complexity" evidence="8">
    <location>
        <begin position="512"/>
        <end position="527"/>
    </location>
</feature>
<dbReference type="Pfam" id="PF10551">
    <property type="entry name" value="MULE"/>
    <property type="match status" value="1"/>
</dbReference>
<feature type="region of interest" description="Disordered" evidence="8">
    <location>
        <begin position="485"/>
        <end position="599"/>
    </location>
</feature>
<gene>
    <name evidence="12" type="primary">LOC110782210</name>
</gene>
<dbReference type="PROSITE" id="PS50966">
    <property type="entry name" value="ZF_SWIM"/>
    <property type="match status" value="1"/>
</dbReference>
<feature type="domain" description="CCHC-type" evidence="9">
    <location>
        <begin position="474"/>
        <end position="487"/>
    </location>
</feature>
<dbReference type="GO" id="GO:0004803">
    <property type="term" value="F:transposase activity"/>
    <property type="evidence" value="ECO:0007669"/>
    <property type="project" value="InterPro"/>
</dbReference>
<keyword evidence="5" id="KW-0238">DNA-binding</keyword>